<sequence>MEWDWEHLARRLMARPIQTDLPTSDDPVPVPWNYGKILDDMDPKELDGWEGEIYGPDGREVEIYRPYVREGGMCVPEMFKGKPYRPCGETERPVWWEYI</sequence>
<organism evidence="1 2">
    <name type="scientific">Fusarium equiseti</name>
    <name type="common">Fusarium scirpi</name>
    <dbReference type="NCBI Taxonomy" id="61235"/>
    <lineage>
        <taxon>Eukaryota</taxon>
        <taxon>Fungi</taxon>
        <taxon>Dikarya</taxon>
        <taxon>Ascomycota</taxon>
        <taxon>Pezizomycotina</taxon>
        <taxon>Sordariomycetes</taxon>
        <taxon>Hypocreomycetidae</taxon>
        <taxon>Hypocreales</taxon>
        <taxon>Nectriaceae</taxon>
        <taxon>Fusarium</taxon>
        <taxon>Fusarium incarnatum-equiseti species complex</taxon>
    </lineage>
</organism>
<evidence type="ECO:0000313" key="2">
    <source>
        <dbReference type="Proteomes" id="UP001152024"/>
    </source>
</evidence>
<reference evidence="1" key="1">
    <citation type="submission" date="2022-09" db="EMBL/GenBank/DDBJ databases">
        <title>Fusarium specimens isolated from Avocado Roots.</title>
        <authorList>
            <person name="Stajich J."/>
            <person name="Roper C."/>
            <person name="Heimlech-Rivalta G."/>
        </authorList>
    </citation>
    <scope>NUCLEOTIDE SEQUENCE</scope>
    <source>
        <strain evidence="1">CF00095</strain>
    </source>
</reference>
<gene>
    <name evidence="1" type="ORF">NW768_007818</name>
</gene>
<dbReference type="EMBL" id="JAOQBH010000011">
    <property type="protein sequence ID" value="KAJ4129282.1"/>
    <property type="molecule type" value="Genomic_DNA"/>
</dbReference>
<proteinExistence type="predicted"/>
<accession>A0ABQ8R8Q5</accession>
<comment type="caution">
    <text evidence="1">The sequence shown here is derived from an EMBL/GenBank/DDBJ whole genome shotgun (WGS) entry which is preliminary data.</text>
</comment>
<keyword evidence="2" id="KW-1185">Reference proteome</keyword>
<dbReference type="Proteomes" id="UP001152024">
    <property type="component" value="Unassembled WGS sequence"/>
</dbReference>
<protein>
    <submittedName>
        <fullName evidence="1">Uncharacterized protein</fullName>
    </submittedName>
</protein>
<evidence type="ECO:0000313" key="1">
    <source>
        <dbReference type="EMBL" id="KAJ4129282.1"/>
    </source>
</evidence>
<name>A0ABQ8R8Q5_FUSEQ</name>